<name>A0A7J5BQL3_9MICO</name>
<evidence type="ECO:0000313" key="4">
    <source>
        <dbReference type="EMBL" id="KAB1653835.1"/>
    </source>
</evidence>
<feature type="transmembrane region" description="Helical" evidence="2">
    <location>
        <begin position="165"/>
        <end position="184"/>
    </location>
</feature>
<evidence type="ECO:0000256" key="2">
    <source>
        <dbReference type="SAM" id="Phobius"/>
    </source>
</evidence>
<organism evidence="4 5">
    <name type="scientific">Pseudoclavibacter chungangensis</name>
    <dbReference type="NCBI Taxonomy" id="587635"/>
    <lineage>
        <taxon>Bacteria</taxon>
        <taxon>Bacillati</taxon>
        <taxon>Actinomycetota</taxon>
        <taxon>Actinomycetes</taxon>
        <taxon>Micrococcales</taxon>
        <taxon>Microbacteriaceae</taxon>
        <taxon>Pseudoclavibacter</taxon>
    </lineage>
</organism>
<evidence type="ECO:0000256" key="1">
    <source>
        <dbReference type="SAM" id="MobiDB-lite"/>
    </source>
</evidence>
<feature type="transmembrane region" description="Helical" evidence="2">
    <location>
        <begin position="359"/>
        <end position="382"/>
    </location>
</feature>
<evidence type="ECO:0000313" key="5">
    <source>
        <dbReference type="Proteomes" id="UP000467240"/>
    </source>
</evidence>
<protein>
    <submittedName>
        <fullName evidence="4">Tripartite tricarboxylate transporter permease</fullName>
    </submittedName>
</protein>
<keyword evidence="2" id="KW-1133">Transmembrane helix</keyword>
<feature type="compositionally biased region" description="Low complexity" evidence="1">
    <location>
        <begin position="501"/>
        <end position="527"/>
    </location>
</feature>
<feature type="region of interest" description="Disordered" evidence="1">
    <location>
        <begin position="501"/>
        <end position="537"/>
    </location>
</feature>
<feature type="transmembrane region" description="Helical" evidence="2">
    <location>
        <begin position="471"/>
        <end position="491"/>
    </location>
</feature>
<proteinExistence type="predicted"/>
<keyword evidence="2" id="KW-0472">Membrane</keyword>
<dbReference type="InterPro" id="IPR002823">
    <property type="entry name" value="DUF112_TM"/>
</dbReference>
<feature type="transmembrane region" description="Helical" evidence="2">
    <location>
        <begin position="204"/>
        <end position="223"/>
    </location>
</feature>
<dbReference type="RefSeq" id="WP_158041672.1">
    <property type="nucleotide sequence ID" value="NZ_JACCFV010000001.1"/>
</dbReference>
<reference evidence="4 5" key="1">
    <citation type="submission" date="2019-09" db="EMBL/GenBank/DDBJ databases">
        <title>Phylogeny of genus Pseudoclavibacter and closely related genus.</title>
        <authorList>
            <person name="Li Y."/>
        </authorList>
    </citation>
    <scope>NUCLEOTIDE SEQUENCE [LARGE SCALE GENOMIC DNA]</scope>
    <source>
        <strain evidence="4 5">DSM 23821</strain>
    </source>
</reference>
<comment type="caution">
    <text evidence="4">The sequence shown here is derived from an EMBL/GenBank/DDBJ whole genome shotgun (WGS) entry which is preliminary data.</text>
</comment>
<feature type="transmembrane region" description="Helical" evidence="2">
    <location>
        <begin position="59"/>
        <end position="82"/>
    </location>
</feature>
<dbReference type="Pfam" id="PF01970">
    <property type="entry name" value="TctA"/>
    <property type="match status" value="1"/>
</dbReference>
<dbReference type="OrthoDB" id="9781349at2"/>
<dbReference type="Proteomes" id="UP000467240">
    <property type="component" value="Unassembled WGS sequence"/>
</dbReference>
<dbReference type="PANTHER" id="PTHR35342">
    <property type="entry name" value="TRICARBOXYLIC TRANSPORT PROTEIN"/>
    <property type="match status" value="1"/>
</dbReference>
<keyword evidence="2" id="KW-0812">Transmembrane</keyword>
<dbReference type="EMBL" id="WBJZ01000021">
    <property type="protein sequence ID" value="KAB1653835.1"/>
    <property type="molecule type" value="Genomic_DNA"/>
</dbReference>
<feature type="transmembrane region" description="Helical" evidence="2">
    <location>
        <begin position="109"/>
        <end position="132"/>
    </location>
</feature>
<accession>A0A7J5BQL3</accession>
<feature type="transmembrane region" description="Helical" evidence="2">
    <location>
        <begin position="394"/>
        <end position="427"/>
    </location>
</feature>
<evidence type="ECO:0000259" key="3">
    <source>
        <dbReference type="Pfam" id="PF01970"/>
    </source>
</evidence>
<feature type="transmembrane region" description="Helical" evidence="2">
    <location>
        <begin position="20"/>
        <end position="53"/>
    </location>
</feature>
<dbReference type="AlphaFoldDB" id="A0A7J5BQL3"/>
<feature type="domain" description="DUF112" evidence="3">
    <location>
        <begin position="20"/>
        <end position="443"/>
    </location>
</feature>
<dbReference type="PANTHER" id="PTHR35342:SF5">
    <property type="entry name" value="TRICARBOXYLIC TRANSPORT PROTEIN"/>
    <property type="match status" value="1"/>
</dbReference>
<sequence length="537" mass="55472">MDQLTLLLEGFAGALTPINLLWVLIGAVLGTAVGVLPGLGSSMAVALLLPITFSLDPTAAFIMFAGIYFGGLFGDSTAGILLNTPGNSTAIASSFEGNRMARSGRAGKALATAALGAFFGGLLATTVTVFAMPLLVRMATMFGPAEYFALAVFAFLAVSSVVSESIVRGLLSLAVGLALMLIGIDGPSGTERFTFGLPQLFDGLSIVVITVGLLALGEVFSVASRIHREDGSMEVITQGRARLSRDDFRRAAPAWLRGTAFGLPFGIIPAGGAEVPTFLAYGTEKRLAKRRGDANFGTTGSIRGLAAPEAAGNATAGTAMGALLALGLPTSATAAIMLAAFQQYGLQPGPLLFTKTPDLVWTLIASLFLGLVALLVLNLGFASLWAKLLLIPKHYLYAGIALLSVLGVYAMGSSVVDVWALVAIGLVGLLMRRFRVPLAPVMIAVVLGPLAETELRRALAVSEGDPAALVSSPFTITLYLVLVVVAIVSVVQHVRNRRRSATAAANAPAGEDTTDVPVTPSATAPAAERVPPRDTTP</sequence>
<feature type="transmembrane region" description="Helical" evidence="2">
    <location>
        <begin position="138"/>
        <end position="158"/>
    </location>
</feature>
<keyword evidence="5" id="KW-1185">Reference proteome</keyword>
<gene>
    <name evidence="4" type="ORF">F8O01_14515</name>
</gene>